<organism evidence="2 3">
    <name type="scientific">Caenorhabditis angaria</name>
    <dbReference type="NCBI Taxonomy" id="860376"/>
    <lineage>
        <taxon>Eukaryota</taxon>
        <taxon>Metazoa</taxon>
        <taxon>Ecdysozoa</taxon>
        <taxon>Nematoda</taxon>
        <taxon>Chromadorea</taxon>
        <taxon>Rhabditida</taxon>
        <taxon>Rhabditina</taxon>
        <taxon>Rhabditomorpha</taxon>
        <taxon>Rhabditoidea</taxon>
        <taxon>Rhabditidae</taxon>
        <taxon>Peloderinae</taxon>
        <taxon>Caenorhabditis</taxon>
    </lineage>
</organism>
<dbReference type="Proteomes" id="UP001152747">
    <property type="component" value="Unassembled WGS sequence"/>
</dbReference>
<protein>
    <submittedName>
        <fullName evidence="2">Uncharacterized protein</fullName>
    </submittedName>
</protein>
<comment type="caution">
    <text evidence="2">The sequence shown here is derived from an EMBL/GenBank/DDBJ whole genome shotgun (WGS) entry which is preliminary data.</text>
</comment>
<keyword evidence="3" id="KW-1185">Reference proteome</keyword>
<gene>
    <name evidence="2" type="ORF">CAMP_LOCUS15958</name>
</gene>
<sequence>MDVLRRILPRKMKRDQYSFELLKSNSAIELSATISRRRDSSLTSPATSATRLPRNFSQYDSLRIAPSSQTTGGANTAATTPMKEHGENGRKPKLNFNFGAPEKCSQAFVAIFDFGLVISMVDLVYFERFIKSSTPNPMHFPC</sequence>
<dbReference type="EMBL" id="CANHGI010000005">
    <property type="protein sequence ID" value="CAI5453321.1"/>
    <property type="molecule type" value="Genomic_DNA"/>
</dbReference>
<evidence type="ECO:0000256" key="1">
    <source>
        <dbReference type="SAM" id="MobiDB-lite"/>
    </source>
</evidence>
<proteinExistence type="predicted"/>
<evidence type="ECO:0000313" key="2">
    <source>
        <dbReference type="EMBL" id="CAI5453321.1"/>
    </source>
</evidence>
<reference evidence="2" key="1">
    <citation type="submission" date="2022-11" db="EMBL/GenBank/DDBJ databases">
        <authorList>
            <person name="Kikuchi T."/>
        </authorList>
    </citation>
    <scope>NUCLEOTIDE SEQUENCE</scope>
    <source>
        <strain evidence="2">PS1010</strain>
    </source>
</reference>
<dbReference type="AlphaFoldDB" id="A0A9P1IYB4"/>
<feature type="compositionally biased region" description="Low complexity" evidence="1">
    <location>
        <begin position="70"/>
        <end position="80"/>
    </location>
</feature>
<evidence type="ECO:0000313" key="3">
    <source>
        <dbReference type="Proteomes" id="UP001152747"/>
    </source>
</evidence>
<name>A0A9P1IYB4_9PELO</name>
<feature type="region of interest" description="Disordered" evidence="1">
    <location>
        <begin position="63"/>
        <end position="94"/>
    </location>
</feature>
<accession>A0A9P1IYB4</accession>
<dbReference type="OrthoDB" id="10551800at2759"/>